<evidence type="ECO:0000256" key="3">
    <source>
        <dbReference type="ARBA" id="ARBA00009174"/>
    </source>
</evidence>
<proteinExistence type="inferred from homology"/>
<comment type="similarity">
    <text evidence="3 10">Belongs to the thioester dehydratase family. FabZ subfamily.</text>
</comment>
<accession>A0ABR6VF78</accession>
<dbReference type="InterPro" id="IPR029069">
    <property type="entry name" value="HotDog_dom_sf"/>
</dbReference>
<dbReference type="CDD" id="cd01288">
    <property type="entry name" value="FabZ"/>
    <property type="match status" value="1"/>
</dbReference>
<sequence>MAIDKTLEVTDIMEILPHRYPMLLVDRIIELEPMKYAIGIKNATFDELFFQGHFPGKPVMPGVLLAEAMAQVGGVALLYPEENRGLIPFFTGIDKLRFRHPVRPGDQIIMRADIVKIKGRMGKVKAQSHVGDTLCAEGEYLFALMPGQEPRK</sequence>
<name>A0ABR6VF78_9FIRM</name>
<reference evidence="11 12" key="1">
    <citation type="submission" date="2020-08" db="EMBL/GenBank/DDBJ databases">
        <authorList>
            <person name="Liu C."/>
            <person name="Sun Q."/>
        </authorList>
    </citation>
    <scope>NUCLEOTIDE SEQUENCE [LARGE SCALE GENOMIC DNA]</scope>
    <source>
        <strain evidence="11 12">NSJ-59</strain>
    </source>
</reference>
<dbReference type="NCBIfam" id="NF000582">
    <property type="entry name" value="PRK00006.1"/>
    <property type="match status" value="1"/>
</dbReference>
<keyword evidence="4 10" id="KW-0963">Cytoplasm</keyword>
<dbReference type="EMBL" id="JACOGK010000002">
    <property type="protein sequence ID" value="MBC3535835.1"/>
    <property type="molecule type" value="Genomic_DNA"/>
</dbReference>
<evidence type="ECO:0000313" key="11">
    <source>
        <dbReference type="EMBL" id="MBC3535835.1"/>
    </source>
</evidence>
<evidence type="ECO:0000256" key="10">
    <source>
        <dbReference type="HAMAP-Rule" id="MF_00406"/>
    </source>
</evidence>
<evidence type="ECO:0000256" key="8">
    <source>
        <dbReference type="ARBA" id="ARBA00023239"/>
    </source>
</evidence>
<evidence type="ECO:0000256" key="6">
    <source>
        <dbReference type="ARBA" id="ARBA00022556"/>
    </source>
</evidence>
<keyword evidence="12" id="KW-1185">Reference proteome</keyword>
<dbReference type="Gene3D" id="3.10.129.10">
    <property type="entry name" value="Hotdog Thioesterase"/>
    <property type="match status" value="1"/>
</dbReference>
<comment type="catalytic activity">
    <reaction evidence="1 10">
        <text>a (3R)-hydroxyacyl-[ACP] = a (2E)-enoyl-[ACP] + H2O</text>
        <dbReference type="Rhea" id="RHEA:13097"/>
        <dbReference type="Rhea" id="RHEA-COMP:9925"/>
        <dbReference type="Rhea" id="RHEA-COMP:9945"/>
        <dbReference type="ChEBI" id="CHEBI:15377"/>
        <dbReference type="ChEBI" id="CHEBI:78784"/>
        <dbReference type="ChEBI" id="CHEBI:78827"/>
        <dbReference type="EC" id="4.2.1.59"/>
    </reaction>
</comment>
<evidence type="ECO:0000256" key="9">
    <source>
        <dbReference type="ARBA" id="ARBA00025049"/>
    </source>
</evidence>
<comment type="caution">
    <text evidence="11">The sequence shown here is derived from an EMBL/GenBank/DDBJ whole genome shotgun (WGS) entry which is preliminary data.</text>
</comment>
<organism evidence="11 12">
    <name type="scientific">Megasphaera hominis</name>
    <dbReference type="NCBI Taxonomy" id="159836"/>
    <lineage>
        <taxon>Bacteria</taxon>
        <taxon>Bacillati</taxon>
        <taxon>Bacillota</taxon>
        <taxon>Negativicutes</taxon>
        <taxon>Veillonellales</taxon>
        <taxon>Veillonellaceae</taxon>
        <taxon>Megasphaera</taxon>
    </lineage>
</organism>
<evidence type="ECO:0000256" key="5">
    <source>
        <dbReference type="ARBA" id="ARBA00022516"/>
    </source>
</evidence>
<dbReference type="NCBIfam" id="TIGR01750">
    <property type="entry name" value="fabZ"/>
    <property type="match status" value="1"/>
</dbReference>
<evidence type="ECO:0000313" key="12">
    <source>
        <dbReference type="Proteomes" id="UP000606870"/>
    </source>
</evidence>
<dbReference type="HAMAP" id="MF_00406">
    <property type="entry name" value="FabZ"/>
    <property type="match status" value="1"/>
</dbReference>
<keyword evidence="8 10" id="KW-0456">Lyase</keyword>
<comment type="subcellular location">
    <subcellularLocation>
        <location evidence="2 10">Cytoplasm</location>
    </subcellularLocation>
</comment>
<comment type="function">
    <text evidence="9 10">Involved in unsaturated fatty acids biosynthesis. Catalyzes the dehydration of short chain beta-hydroxyacyl-ACPs and long chain saturated and unsaturated beta-hydroxyacyl-ACPs.</text>
</comment>
<dbReference type="GO" id="GO:0019171">
    <property type="term" value="F:(3R)-hydroxyacyl-[acyl-carrier-protein] dehydratase activity"/>
    <property type="evidence" value="ECO:0007669"/>
    <property type="project" value="UniProtKB-EC"/>
</dbReference>
<evidence type="ECO:0000256" key="7">
    <source>
        <dbReference type="ARBA" id="ARBA00023098"/>
    </source>
</evidence>
<dbReference type="InterPro" id="IPR013114">
    <property type="entry name" value="FabA_FabZ"/>
</dbReference>
<dbReference type="SUPFAM" id="SSF54637">
    <property type="entry name" value="Thioesterase/thiol ester dehydrase-isomerase"/>
    <property type="match status" value="1"/>
</dbReference>
<gene>
    <name evidence="10 11" type="primary">fabZ</name>
    <name evidence="11" type="ORF">H8J70_00945</name>
</gene>
<keyword evidence="5 10" id="KW-0444">Lipid biosynthesis</keyword>
<keyword evidence="6 10" id="KW-0441">Lipid A biosynthesis</keyword>
<evidence type="ECO:0000256" key="4">
    <source>
        <dbReference type="ARBA" id="ARBA00022490"/>
    </source>
</evidence>
<protein>
    <recommendedName>
        <fullName evidence="10">3-hydroxyacyl-[acyl-carrier-protein] dehydratase FabZ</fullName>
        <ecNumber evidence="10">4.2.1.59</ecNumber>
    </recommendedName>
    <alternativeName>
        <fullName evidence="10">(3R)-hydroxymyristoyl-[acyl-carrier-protein] dehydratase</fullName>
        <shortName evidence="10">(3R)-hydroxymyristoyl-ACP dehydrase</shortName>
    </alternativeName>
    <alternativeName>
        <fullName evidence="10">Beta-hydroxyacyl-ACP dehydratase</fullName>
    </alternativeName>
</protein>
<dbReference type="InterPro" id="IPR010084">
    <property type="entry name" value="FabZ"/>
</dbReference>
<dbReference type="Proteomes" id="UP000606870">
    <property type="component" value="Unassembled WGS sequence"/>
</dbReference>
<dbReference type="PANTHER" id="PTHR30272">
    <property type="entry name" value="3-HYDROXYACYL-[ACYL-CARRIER-PROTEIN] DEHYDRATASE"/>
    <property type="match status" value="1"/>
</dbReference>
<keyword evidence="7 10" id="KW-0443">Lipid metabolism</keyword>
<dbReference type="Pfam" id="PF07977">
    <property type="entry name" value="FabA"/>
    <property type="match status" value="1"/>
</dbReference>
<feature type="active site" evidence="10">
    <location>
        <position position="53"/>
    </location>
</feature>
<dbReference type="EC" id="4.2.1.59" evidence="10"/>
<evidence type="ECO:0000256" key="1">
    <source>
        <dbReference type="ARBA" id="ARBA00001055"/>
    </source>
</evidence>
<dbReference type="PANTHER" id="PTHR30272:SF1">
    <property type="entry name" value="3-HYDROXYACYL-[ACYL-CARRIER-PROTEIN] DEHYDRATASE"/>
    <property type="match status" value="1"/>
</dbReference>
<evidence type="ECO:0000256" key="2">
    <source>
        <dbReference type="ARBA" id="ARBA00004496"/>
    </source>
</evidence>
<dbReference type="RefSeq" id="WP_186501888.1">
    <property type="nucleotide sequence ID" value="NZ_JACOGK010000002.1"/>
</dbReference>